<dbReference type="Proteomes" id="UP000250915">
    <property type="component" value="Unassembled WGS sequence"/>
</dbReference>
<dbReference type="Gene3D" id="3.40.50.150">
    <property type="entry name" value="Vaccinia Virus protein VP39"/>
    <property type="match status" value="1"/>
</dbReference>
<evidence type="ECO:0000259" key="7">
    <source>
        <dbReference type="Pfam" id="PF02384"/>
    </source>
</evidence>
<organism evidence="9 10">
    <name type="scientific">Mycobacterium colombiense</name>
    <dbReference type="NCBI Taxonomy" id="339268"/>
    <lineage>
        <taxon>Bacteria</taxon>
        <taxon>Bacillati</taxon>
        <taxon>Actinomycetota</taxon>
        <taxon>Actinomycetes</taxon>
        <taxon>Mycobacteriales</taxon>
        <taxon>Mycobacteriaceae</taxon>
        <taxon>Mycobacterium</taxon>
        <taxon>Mycobacterium avium complex (MAC)</taxon>
    </lineage>
</organism>
<dbReference type="SUPFAM" id="SSF53335">
    <property type="entry name" value="S-adenosyl-L-methionine-dependent methyltransferases"/>
    <property type="match status" value="1"/>
</dbReference>
<dbReference type="EMBL" id="QMEV01000040">
    <property type="protein sequence ID" value="RAV08124.1"/>
    <property type="molecule type" value="Genomic_DNA"/>
</dbReference>
<dbReference type="InterPro" id="IPR002052">
    <property type="entry name" value="DNA_methylase_N6_adenine_CS"/>
</dbReference>
<reference evidence="9 10" key="1">
    <citation type="submission" date="2018-06" db="EMBL/GenBank/DDBJ databases">
        <title>NTM in soil in Japan.</title>
        <authorList>
            <person name="Ohya K."/>
        </authorList>
    </citation>
    <scope>NUCLEOTIDE SEQUENCE [LARGE SCALE GENOMIC DNA]</scope>
    <source>
        <strain evidence="9 10">GF28</strain>
    </source>
</reference>
<dbReference type="InterPro" id="IPR029063">
    <property type="entry name" value="SAM-dependent_MTases_sf"/>
</dbReference>
<evidence type="ECO:0000313" key="9">
    <source>
        <dbReference type="EMBL" id="RAV08124.1"/>
    </source>
</evidence>
<name>A0A329LJK0_9MYCO</name>
<feature type="domain" description="Type ISP restriction-modification enzyme LLaBIII C-terminal specificity" evidence="8">
    <location>
        <begin position="689"/>
        <end position="1038"/>
    </location>
</feature>
<keyword evidence="4" id="KW-0680">Restriction system</keyword>
<dbReference type="GO" id="GO:0008170">
    <property type="term" value="F:N-methyltransferase activity"/>
    <property type="evidence" value="ECO:0007669"/>
    <property type="project" value="InterPro"/>
</dbReference>
<evidence type="ECO:0000259" key="8">
    <source>
        <dbReference type="Pfam" id="PF18135"/>
    </source>
</evidence>
<dbReference type="GO" id="GO:0032259">
    <property type="term" value="P:methylation"/>
    <property type="evidence" value="ECO:0007669"/>
    <property type="project" value="UniProtKB-KW"/>
</dbReference>
<dbReference type="GO" id="GO:0009307">
    <property type="term" value="P:DNA restriction-modification system"/>
    <property type="evidence" value="ECO:0007669"/>
    <property type="project" value="UniProtKB-KW"/>
</dbReference>
<dbReference type="PANTHER" id="PTHR33841">
    <property type="entry name" value="DNA METHYLTRANSFERASE YEEA-RELATED"/>
    <property type="match status" value="1"/>
</dbReference>
<gene>
    <name evidence="9" type="ORF">DQP57_17390</name>
</gene>
<dbReference type="OrthoDB" id="9776021at2"/>
<dbReference type="InterPro" id="IPR003356">
    <property type="entry name" value="DNA_methylase_A-5"/>
</dbReference>
<dbReference type="InterPro" id="IPR050953">
    <property type="entry name" value="N4_N6_ade-DNA_methylase"/>
</dbReference>
<dbReference type="GO" id="GO:0009007">
    <property type="term" value="F:site-specific DNA-methyltransferase (adenine-specific) activity"/>
    <property type="evidence" value="ECO:0007669"/>
    <property type="project" value="UniProtKB-EC"/>
</dbReference>
<dbReference type="GO" id="GO:0003677">
    <property type="term" value="F:DNA binding"/>
    <property type="evidence" value="ECO:0007669"/>
    <property type="project" value="InterPro"/>
</dbReference>
<evidence type="ECO:0000256" key="3">
    <source>
        <dbReference type="ARBA" id="ARBA00022679"/>
    </source>
</evidence>
<evidence type="ECO:0000256" key="2">
    <source>
        <dbReference type="ARBA" id="ARBA00022603"/>
    </source>
</evidence>
<dbReference type="Pfam" id="PF02384">
    <property type="entry name" value="N6_Mtase"/>
    <property type="match status" value="1"/>
</dbReference>
<evidence type="ECO:0000256" key="6">
    <source>
        <dbReference type="SAM" id="MobiDB-lite"/>
    </source>
</evidence>
<comment type="catalytic activity">
    <reaction evidence="5">
        <text>a 2'-deoxyadenosine in DNA + S-adenosyl-L-methionine = an N(6)-methyl-2'-deoxyadenosine in DNA + S-adenosyl-L-homocysteine + H(+)</text>
        <dbReference type="Rhea" id="RHEA:15197"/>
        <dbReference type="Rhea" id="RHEA-COMP:12418"/>
        <dbReference type="Rhea" id="RHEA-COMP:12419"/>
        <dbReference type="ChEBI" id="CHEBI:15378"/>
        <dbReference type="ChEBI" id="CHEBI:57856"/>
        <dbReference type="ChEBI" id="CHEBI:59789"/>
        <dbReference type="ChEBI" id="CHEBI:90615"/>
        <dbReference type="ChEBI" id="CHEBI:90616"/>
        <dbReference type="EC" id="2.1.1.72"/>
    </reaction>
</comment>
<protein>
    <recommendedName>
        <fullName evidence="1">site-specific DNA-methyltransferase (adenine-specific)</fullName>
        <ecNumber evidence="1">2.1.1.72</ecNumber>
    </recommendedName>
</protein>
<feature type="domain" description="DNA methylase adenine-specific" evidence="7">
    <location>
        <begin position="310"/>
        <end position="497"/>
    </location>
</feature>
<dbReference type="PROSITE" id="PS00092">
    <property type="entry name" value="N6_MTASE"/>
    <property type="match status" value="1"/>
</dbReference>
<dbReference type="PRINTS" id="PR00507">
    <property type="entry name" value="N12N6MTFRASE"/>
</dbReference>
<feature type="region of interest" description="Disordered" evidence="6">
    <location>
        <begin position="743"/>
        <end position="763"/>
    </location>
</feature>
<feature type="compositionally biased region" description="Basic and acidic residues" evidence="6">
    <location>
        <begin position="743"/>
        <end position="761"/>
    </location>
</feature>
<keyword evidence="3" id="KW-0808">Transferase</keyword>
<keyword evidence="2" id="KW-0489">Methyltransferase</keyword>
<accession>A0A329LJK0</accession>
<dbReference type="EC" id="2.1.1.72" evidence="1"/>
<dbReference type="Pfam" id="PF18135">
    <property type="entry name" value="Type_ISP_C"/>
    <property type="match status" value="1"/>
</dbReference>
<evidence type="ECO:0000256" key="4">
    <source>
        <dbReference type="ARBA" id="ARBA00022747"/>
    </source>
</evidence>
<dbReference type="PANTHER" id="PTHR33841:SF1">
    <property type="entry name" value="DNA METHYLTRANSFERASE A"/>
    <property type="match status" value="1"/>
</dbReference>
<comment type="caution">
    <text evidence="9">The sequence shown here is derived from an EMBL/GenBank/DDBJ whole genome shotgun (WGS) entry which is preliminary data.</text>
</comment>
<dbReference type="RefSeq" id="WP_081284202.1">
    <property type="nucleotide sequence ID" value="NZ_QMEV01000040.1"/>
</dbReference>
<feature type="region of interest" description="Disordered" evidence="6">
    <location>
        <begin position="1079"/>
        <end position="1114"/>
    </location>
</feature>
<evidence type="ECO:0000313" key="10">
    <source>
        <dbReference type="Proteomes" id="UP000250915"/>
    </source>
</evidence>
<dbReference type="InterPro" id="IPR041635">
    <property type="entry name" value="Type_ISP_LLaBIII_C"/>
</dbReference>
<dbReference type="AlphaFoldDB" id="A0A329LJK0"/>
<proteinExistence type="predicted"/>
<sequence>MPAQWIVDATSALGDVCKKKLAGPGEAEAAIRAPIEELLAAAGQNLSLTVVPHDEVSDKDRGVRPDYAIRVDGAITGYLEVKKPGANLDPESFTGHNKRQWERQRDFPNLIYTNGTEWRLYHHGDPVRDPVHLSGGTLRTAGTKLTCGDDFEVLLTDFLRWDPVDITGVVALVREVAPLCRLLRGEVLDQLAEETRAIAAGAKEADQPFHGLARDWRALLFPTATDDVFADGYAQTVTFALLLARTENIDLVAAGSLHEVGTKLAGQHSLMSRALQLLTDYVAADFRVTLDLLVRVIGAVDWPKVRAGNRDTYLHLYERFLGEYDPELRKLSGSYYTPHQVIEQMVRLAEDVLVHRLDRPEGFADPSVVIADPAMGTGGYLQQVIEHVADRVEARDGKGAVAGAVTDLATRLYGFELQMGPFAVAELRATDLLADIGATLPPRGLGLFVTDTLDDPYAEQTQLGSGLELISRSRKRAARVKAKTKVTVVIGNPPYRERAEGMGGWVERGSGADPYKPLDDFRAEGNGRHEFNLKNLYVYFWRWGTWKVFDANRDQPNGDVGIVCYITTSGYLRGPGFKGMREYLRRNTTEGWIIDVSPEGQRPEVATRIFSGVQQPLAIAIFTRTPHCDPQTPAQIHYTAVHGHRAEKYDALAKLNLHDTQWHPTRTSWQAPFTPAAQSQWDDYPALNDLLPWSSTGITANRNWPSAPAVAVLKERLKRLVAEPDTARKAELFKQTDTSSLTARKEPFAASDTEPHTDRPFNNETASYVNTARIVRYGYRSFDRQWIIADRRLLDRSRPELWAARLPGQMFVIEQHSQPVSDGPGVMVSALIPDAHLFNNRGGRALPMLHPGGRPNIAKGLLGALSTISGRVLTAEDLIAYIAGVTAHPGFTEQFAEELGTPGIRVPITTDPELLQQAIDLGRHTIWLHTYAERFTAIHCSDVRYPAGDPQRIINLTAVKTMPTAMTYDPDTATIHIGGGSFGPVPQAVWGYTVGGREVVKSWFNYRKANPTGRRTSPLDDINATTWPTEWNGELIDLLSVLSRLVELEPAQADLLNAILAKPVASYTDLAAAGVTWPGPNANDVQRSPNYAEADQGQQTEDVDGQLGFTFGGN</sequence>
<evidence type="ECO:0000256" key="5">
    <source>
        <dbReference type="ARBA" id="ARBA00047942"/>
    </source>
</evidence>
<evidence type="ECO:0000256" key="1">
    <source>
        <dbReference type="ARBA" id="ARBA00011900"/>
    </source>
</evidence>